<dbReference type="RefSeq" id="XP_004357295.1">
    <property type="nucleotide sequence ID" value="XM_004357239.1"/>
</dbReference>
<dbReference type="OrthoDB" id="10466412at2759"/>
<dbReference type="OMA" id="YSHYINC"/>
<dbReference type="KEGG" id="dfa:DFA_02572"/>
<evidence type="ECO:0000313" key="2">
    <source>
        <dbReference type="EMBL" id="EGG18833.1"/>
    </source>
</evidence>
<evidence type="ECO:0000313" key="3">
    <source>
        <dbReference type="Proteomes" id="UP000007797"/>
    </source>
</evidence>
<protein>
    <submittedName>
        <fullName evidence="2">Uncharacterized protein</fullName>
    </submittedName>
</protein>
<gene>
    <name evidence="2" type="ORF">DFA_02572</name>
</gene>
<feature type="region of interest" description="Disordered" evidence="1">
    <location>
        <begin position="116"/>
        <end position="137"/>
    </location>
</feature>
<reference evidence="3" key="1">
    <citation type="journal article" date="2011" name="Genome Res.">
        <title>Phylogeny-wide analysis of social amoeba genomes highlights ancient origins for complex intercellular communication.</title>
        <authorList>
            <person name="Heidel A.J."/>
            <person name="Lawal H.M."/>
            <person name="Felder M."/>
            <person name="Schilde C."/>
            <person name="Helps N.R."/>
            <person name="Tunggal B."/>
            <person name="Rivero F."/>
            <person name="John U."/>
            <person name="Schleicher M."/>
            <person name="Eichinger L."/>
            <person name="Platzer M."/>
            <person name="Noegel A.A."/>
            <person name="Schaap P."/>
            <person name="Gloeckner G."/>
        </authorList>
    </citation>
    <scope>NUCLEOTIDE SEQUENCE [LARGE SCALE GENOMIC DNA]</scope>
    <source>
        <strain evidence="3">SH3</strain>
    </source>
</reference>
<dbReference type="GeneID" id="14870947"/>
<evidence type="ECO:0000256" key="1">
    <source>
        <dbReference type="SAM" id="MobiDB-lite"/>
    </source>
</evidence>
<dbReference type="Proteomes" id="UP000007797">
    <property type="component" value="Unassembled WGS sequence"/>
</dbReference>
<feature type="compositionally biased region" description="Polar residues" evidence="1">
    <location>
        <begin position="12"/>
        <end position="24"/>
    </location>
</feature>
<organism evidence="2 3">
    <name type="scientific">Cavenderia fasciculata</name>
    <name type="common">Slime mold</name>
    <name type="synonym">Dictyostelium fasciculatum</name>
    <dbReference type="NCBI Taxonomy" id="261658"/>
    <lineage>
        <taxon>Eukaryota</taxon>
        <taxon>Amoebozoa</taxon>
        <taxon>Evosea</taxon>
        <taxon>Eumycetozoa</taxon>
        <taxon>Dictyostelia</taxon>
        <taxon>Acytosteliales</taxon>
        <taxon>Cavenderiaceae</taxon>
        <taxon>Cavenderia</taxon>
    </lineage>
</organism>
<dbReference type="EMBL" id="GL883017">
    <property type="protein sequence ID" value="EGG18833.1"/>
    <property type="molecule type" value="Genomic_DNA"/>
</dbReference>
<dbReference type="AlphaFoldDB" id="F4PZR9"/>
<feature type="region of interest" description="Disordered" evidence="1">
    <location>
        <begin position="1"/>
        <end position="27"/>
    </location>
</feature>
<proteinExistence type="predicted"/>
<accession>F4PZR9</accession>
<name>F4PZR9_CACFS</name>
<keyword evidence="3" id="KW-1185">Reference proteome</keyword>
<sequence>MEPTESAAPATISHSASSMALTTESRQEQFRKRLESEHCLLCNAKAPGVLSFQHYISCTKIFLKELQDSFVPSSILSYCLDESLLENIYSSPQQLQQLQTLIAHLQHLQASIIAKSQPAPAKESAPAAAAPAKGKKK</sequence>